<accession>A0ABQ4ZIG2</accession>
<proteinExistence type="predicted"/>
<keyword evidence="2" id="KW-1185">Reference proteome</keyword>
<evidence type="ECO:0000313" key="2">
    <source>
        <dbReference type="Proteomes" id="UP001151760"/>
    </source>
</evidence>
<reference evidence="1" key="2">
    <citation type="submission" date="2022-01" db="EMBL/GenBank/DDBJ databases">
        <authorList>
            <person name="Yamashiro T."/>
            <person name="Shiraishi A."/>
            <person name="Satake H."/>
            <person name="Nakayama K."/>
        </authorList>
    </citation>
    <scope>NUCLEOTIDE SEQUENCE</scope>
</reference>
<dbReference type="Proteomes" id="UP001151760">
    <property type="component" value="Unassembled WGS sequence"/>
</dbReference>
<comment type="caution">
    <text evidence="1">The sequence shown here is derived from an EMBL/GenBank/DDBJ whole genome shotgun (WGS) entry which is preliminary data.</text>
</comment>
<organism evidence="1 2">
    <name type="scientific">Tanacetum coccineum</name>
    <dbReference type="NCBI Taxonomy" id="301880"/>
    <lineage>
        <taxon>Eukaryota</taxon>
        <taxon>Viridiplantae</taxon>
        <taxon>Streptophyta</taxon>
        <taxon>Embryophyta</taxon>
        <taxon>Tracheophyta</taxon>
        <taxon>Spermatophyta</taxon>
        <taxon>Magnoliopsida</taxon>
        <taxon>eudicotyledons</taxon>
        <taxon>Gunneridae</taxon>
        <taxon>Pentapetalae</taxon>
        <taxon>asterids</taxon>
        <taxon>campanulids</taxon>
        <taxon>Asterales</taxon>
        <taxon>Asteraceae</taxon>
        <taxon>Asteroideae</taxon>
        <taxon>Anthemideae</taxon>
        <taxon>Anthemidinae</taxon>
        <taxon>Tanacetum</taxon>
    </lineage>
</organism>
<evidence type="ECO:0000313" key="1">
    <source>
        <dbReference type="EMBL" id="GJS89940.1"/>
    </source>
</evidence>
<sequence>MNQTTALGHTMVNVVEDWEISTASIRRTVVIRVNTASLIFEGRLVLPVHVNDAITKGEANRLVLVLNVRKRLKARILDYLFELVTKKIDYHLFGVEVEFHREMITSQLQGKLWLYDEVHT</sequence>
<reference evidence="1" key="1">
    <citation type="journal article" date="2022" name="Int. J. Mol. Sci.">
        <title>Draft Genome of Tanacetum Coccineum: Genomic Comparison of Closely Related Tanacetum-Family Plants.</title>
        <authorList>
            <person name="Yamashiro T."/>
            <person name="Shiraishi A."/>
            <person name="Nakayama K."/>
            <person name="Satake H."/>
        </authorList>
    </citation>
    <scope>NUCLEOTIDE SEQUENCE</scope>
</reference>
<protein>
    <submittedName>
        <fullName evidence="1">Uncharacterized protein</fullName>
    </submittedName>
</protein>
<dbReference type="EMBL" id="BQNB010011389">
    <property type="protein sequence ID" value="GJS89940.1"/>
    <property type="molecule type" value="Genomic_DNA"/>
</dbReference>
<name>A0ABQ4ZIG2_9ASTR</name>
<gene>
    <name evidence="1" type="ORF">Tco_0772576</name>
</gene>